<feature type="transmembrane region" description="Helical" evidence="9">
    <location>
        <begin position="220"/>
        <end position="242"/>
    </location>
</feature>
<keyword evidence="7 9" id="KW-0472">Membrane</keyword>
<evidence type="ECO:0000256" key="6">
    <source>
        <dbReference type="ARBA" id="ARBA00022989"/>
    </source>
</evidence>
<keyword evidence="5" id="KW-0653">Protein transport</keyword>
<dbReference type="PANTHER" id="PTHR24075">
    <property type="entry name" value="SEC63 DOMAIN-CONTAINING"/>
    <property type="match status" value="1"/>
</dbReference>
<dbReference type="EMBL" id="CAXAMN010026652">
    <property type="protein sequence ID" value="CAK9104778.1"/>
    <property type="molecule type" value="Genomic_DNA"/>
</dbReference>
<reference evidence="11 12" key="1">
    <citation type="submission" date="2024-02" db="EMBL/GenBank/DDBJ databases">
        <authorList>
            <person name="Chen Y."/>
            <person name="Shah S."/>
            <person name="Dougan E. K."/>
            <person name="Thang M."/>
            <person name="Chan C."/>
        </authorList>
    </citation>
    <scope>NUCLEOTIDE SEQUENCE [LARGE SCALE GENOMIC DNA]</scope>
</reference>
<sequence length="543" mass="61602">MSFKDTFTKDDQKEGLLGYDDTAFYYFISSVIVSIAIPWTCSMIYNAIFPGQAQVEKDFPTKSKSGSKYRYCASSAMVEKVDQARKRARTGSTGSTVGSAVKLAVLGGMWILLFVIYLQLGDAKEIKRFDPFEILEISPGASAAEVKKAYRKLSLVYHPDKNPDDPLAASRFMQITKAHMALTDETSKANFEKYGNPDGAQVSKLGIGLPPFLLQKENHLMILCLFFFLLLFVVPMAFICYYQRTKNYAANGVMIETLQFMGYYINEATRLKNCPELLAASAESRAMALRPSDNEELKMLGTQVTEHKKRQFKLPIIIKNDYLLMAHMQRLHHLMSPELRADLDELLRHSLKITQAMIEIACMREWFFTAQAMIEFRRSLIQALDVKSSQLLQIPHFNEETLKHCLKGKNATAMLTDYLQKDKDQRKGLSSMTPDQIADVEAFASHCSNMEVKAITEVEDEKEIVVGDIATVTVQLLRKNLHEDEAMGPVHAPLFPEPKFEEWWIFLVEGAPNTRIIGFETQSQSSFRRSESISFDTFSIPFP</sequence>
<comment type="caution">
    <text evidence="11">The sequence shown here is derived from an EMBL/GenBank/DDBJ whole genome shotgun (WGS) entry which is preliminary data.</text>
</comment>
<proteinExistence type="predicted"/>
<dbReference type="SUPFAM" id="SSF46565">
    <property type="entry name" value="Chaperone J-domain"/>
    <property type="match status" value="1"/>
</dbReference>
<dbReference type="Gene3D" id="1.10.150.20">
    <property type="entry name" value="5' to 3' exonuclease, C-terminal subdomain"/>
    <property type="match status" value="1"/>
</dbReference>
<keyword evidence="3 9" id="KW-0812">Transmembrane</keyword>
<evidence type="ECO:0000256" key="4">
    <source>
        <dbReference type="ARBA" id="ARBA00022824"/>
    </source>
</evidence>
<dbReference type="InterPro" id="IPR036869">
    <property type="entry name" value="J_dom_sf"/>
</dbReference>
<feature type="transmembrane region" description="Helical" evidence="9">
    <location>
        <begin position="95"/>
        <end position="120"/>
    </location>
</feature>
<keyword evidence="12" id="KW-1185">Reference proteome</keyword>
<keyword evidence="6 9" id="KW-1133">Transmembrane helix</keyword>
<evidence type="ECO:0000313" key="12">
    <source>
        <dbReference type="Proteomes" id="UP001642484"/>
    </source>
</evidence>
<dbReference type="InterPro" id="IPR001623">
    <property type="entry name" value="DnaJ_domain"/>
</dbReference>
<dbReference type="Pfam" id="PF02889">
    <property type="entry name" value="Sec63"/>
    <property type="match status" value="1"/>
</dbReference>
<dbReference type="SMART" id="SM00973">
    <property type="entry name" value="Sec63"/>
    <property type="match status" value="1"/>
</dbReference>
<keyword evidence="4" id="KW-0256">Endoplasmic reticulum</keyword>
<dbReference type="Gene3D" id="1.10.287.110">
    <property type="entry name" value="DnaJ domain"/>
    <property type="match status" value="1"/>
</dbReference>
<evidence type="ECO:0000256" key="5">
    <source>
        <dbReference type="ARBA" id="ARBA00022927"/>
    </source>
</evidence>
<evidence type="ECO:0000256" key="1">
    <source>
        <dbReference type="ARBA" id="ARBA00004477"/>
    </source>
</evidence>
<comment type="subcellular location">
    <subcellularLocation>
        <location evidence="1">Endoplasmic reticulum membrane</location>
        <topology evidence="1">Multi-pass membrane protein</topology>
    </subcellularLocation>
</comment>
<feature type="transmembrane region" description="Helical" evidence="9">
    <location>
        <begin position="23"/>
        <end position="48"/>
    </location>
</feature>
<dbReference type="InterPro" id="IPR035892">
    <property type="entry name" value="C2_domain_sf"/>
</dbReference>
<evidence type="ECO:0000256" key="9">
    <source>
        <dbReference type="SAM" id="Phobius"/>
    </source>
</evidence>
<evidence type="ECO:0000256" key="8">
    <source>
        <dbReference type="ARBA" id="ARBA00023186"/>
    </source>
</evidence>
<dbReference type="SMART" id="SM00271">
    <property type="entry name" value="DnaJ"/>
    <property type="match status" value="1"/>
</dbReference>
<keyword evidence="2" id="KW-0813">Transport</keyword>
<organism evidence="11 12">
    <name type="scientific">Durusdinium trenchii</name>
    <dbReference type="NCBI Taxonomy" id="1381693"/>
    <lineage>
        <taxon>Eukaryota</taxon>
        <taxon>Sar</taxon>
        <taxon>Alveolata</taxon>
        <taxon>Dinophyceae</taxon>
        <taxon>Suessiales</taxon>
        <taxon>Symbiodiniaceae</taxon>
        <taxon>Durusdinium</taxon>
    </lineage>
</organism>
<evidence type="ECO:0000259" key="10">
    <source>
        <dbReference type="PROSITE" id="PS50076"/>
    </source>
</evidence>
<dbReference type="PANTHER" id="PTHR24075:SF0">
    <property type="entry name" value="TRANSLOCATION PROTEIN SEC63 HOMOLOG"/>
    <property type="match status" value="1"/>
</dbReference>
<dbReference type="Gene3D" id="2.60.40.150">
    <property type="entry name" value="C2 domain"/>
    <property type="match status" value="1"/>
</dbReference>
<evidence type="ECO:0000256" key="7">
    <source>
        <dbReference type="ARBA" id="ARBA00023136"/>
    </source>
</evidence>
<dbReference type="Pfam" id="PF00226">
    <property type="entry name" value="DnaJ"/>
    <property type="match status" value="1"/>
</dbReference>
<dbReference type="PRINTS" id="PR00625">
    <property type="entry name" value="JDOMAIN"/>
</dbReference>
<dbReference type="Proteomes" id="UP001642484">
    <property type="component" value="Unassembled WGS sequence"/>
</dbReference>
<evidence type="ECO:0000256" key="2">
    <source>
        <dbReference type="ARBA" id="ARBA00022448"/>
    </source>
</evidence>
<dbReference type="SUPFAM" id="SSF81296">
    <property type="entry name" value="E set domains"/>
    <property type="match status" value="1"/>
</dbReference>
<name>A0ABP0RVX8_9DINO</name>
<accession>A0ABP0RVX8</accession>
<protein>
    <recommendedName>
        <fullName evidence="10">J domain-containing protein</fullName>
    </recommendedName>
</protein>
<dbReference type="SUPFAM" id="SSF158702">
    <property type="entry name" value="Sec63 N-terminal domain-like"/>
    <property type="match status" value="1"/>
</dbReference>
<gene>
    <name evidence="11" type="ORF">CCMP2556_LOCUS49088</name>
</gene>
<keyword evidence="8" id="KW-0143">Chaperone</keyword>
<dbReference type="CDD" id="cd06257">
    <property type="entry name" value="DnaJ"/>
    <property type="match status" value="1"/>
</dbReference>
<dbReference type="InterPro" id="IPR004179">
    <property type="entry name" value="Sec63-dom"/>
</dbReference>
<feature type="domain" description="J" evidence="10">
    <location>
        <begin position="130"/>
        <end position="195"/>
    </location>
</feature>
<dbReference type="PROSITE" id="PS50076">
    <property type="entry name" value="DNAJ_2"/>
    <property type="match status" value="1"/>
</dbReference>
<evidence type="ECO:0000256" key="3">
    <source>
        <dbReference type="ARBA" id="ARBA00022692"/>
    </source>
</evidence>
<evidence type="ECO:0000313" key="11">
    <source>
        <dbReference type="EMBL" id="CAK9104778.1"/>
    </source>
</evidence>
<dbReference type="Gene3D" id="1.10.3380.10">
    <property type="entry name" value="Sec63 N-terminal domain-like domain"/>
    <property type="match status" value="1"/>
</dbReference>
<dbReference type="InterPro" id="IPR014756">
    <property type="entry name" value="Ig_E-set"/>
</dbReference>